<keyword evidence="1" id="KW-1133">Transmembrane helix</keyword>
<reference evidence="2 3" key="1">
    <citation type="submission" date="2024-02" db="EMBL/GenBank/DDBJ databases">
        <title>Herpetosiphon gulosus NBRC 112829.</title>
        <authorList>
            <person name="Ichikawa N."/>
            <person name="Katano-Makiyama Y."/>
            <person name="Hidaka K."/>
        </authorList>
    </citation>
    <scope>NUCLEOTIDE SEQUENCE [LARGE SCALE GENOMIC DNA]</scope>
    <source>
        <strain evidence="2 3">NBRC 112829</strain>
    </source>
</reference>
<proteinExistence type="predicted"/>
<name>A0ABP9WWV7_9CHLR</name>
<keyword evidence="1" id="KW-0472">Membrane</keyword>
<keyword evidence="3" id="KW-1185">Reference proteome</keyword>
<dbReference type="RefSeq" id="WP_345721227.1">
    <property type="nucleotide sequence ID" value="NZ_BAABRU010000004.1"/>
</dbReference>
<accession>A0ABP9WWV7</accession>
<protein>
    <submittedName>
        <fullName evidence="2">Uncharacterized protein</fullName>
    </submittedName>
</protein>
<feature type="transmembrane region" description="Helical" evidence="1">
    <location>
        <begin position="6"/>
        <end position="21"/>
    </location>
</feature>
<evidence type="ECO:0000256" key="1">
    <source>
        <dbReference type="SAM" id="Phobius"/>
    </source>
</evidence>
<organism evidence="2 3">
    <name type="scientific">Herpetosiphon gulosus</name>
    <dbReference type="NCBI Taxonomy" id="1973496"/>
    <lineage>
        <taxon>Bacteria</taxon>
        <taxon>Bacillati</taxon>
        <taxon>Chloroflexota</taxon>
        <taxon>Chloroflexia</taxon>
        <taxon>Herpetosiphonales</taxon>
        <taxon>Herpetosiphonaceae</taxon>
        <taxon>Herpetosiphon</taxon>
    </lineage>
</organism>
<dbReference type="EMBL" id="BAABRU010000004">
    <property type="protein sequence ID" value="GAA5527604.1"/>
    <property type="molecule type" value="Genomic_DNA"/>
</dbReference>
<gene>
    <name evidence="2" type="ORF">Hgul01_01391</name>
</gene>
<sequence length="198" mass="22617">MAWELIWMAIGSIGTILLIWWRRSSRSGLPPTPAPQFFTLEHIEAEAQQLSSKMGDNPNFPSNMLPHDGVPDGSQWMQLLVSQPQLAHSLIHQLYLRVYRHGFAMAEIATLRSIVAYHAAHVVITQHDPATLPQPRIWDIYPTQAQWEEIVHMDAERACRLLHDLHLRAAQFGLNVPVMLSESIRVGIRTIQNNHMRT</sequence>
<evidence type="ECO:0000313" key="2">
    <source>
        <dbReference type="EMBL" id="GAA5527604.1"/>
    </source>
</evidence>
<comment type="caution">
    <text evidence="2">The sequence shown here is derived from an EMBL/GenBank/DDBJ whole genome shotgun (WGS) entry which is preliminary data.</text>
</comment>
<keyword evidence="1" id="KW-0812">Transmembrane</keyword>
<evidence type="ECO:0000313" key="3">
    <source>
        <dbReference type="Proteomes" id="UP001428290"/>
    </source>
</evidence>
<dbReference type="Proteomes" id="UP001428290">
    <property type="component" value="Unassembled WGS sequence"/>
</dbReference>